<evidence type="ECO:0000313" key="2">
    <source>
        <dbReference type="EMBL" id="CAI8030294.1"/>
    </source>
</evidence>
<dbReference type="PROSITE" id="PS50088">
    <property type="entry name" value="ANK_REPEAT"/>
    <property type="match status" value="1"/>
</dbReference>
<keyword evidence="1" id="KW-0040">ANK repeat</keyword>
<evidence type="ECO:0000313" key="3">
    <source>
        <dbReference type="Proteomes" id="UP001174909"/>
    </source>
</evidence>
<dbReference type="SMART" id="SM00248">
    <property type="entry name" value="ANK"/>
    <property type="match status" value="2"/>
</dbReference>
<name>A0AA35WRN8_GEOBA</name>
<accession>A0AA35WRN8</accession>
<sequence length="278" mass="30279">MEQLLREAACLGNLDAVQKLLESGASINSQHTLNGWTALHWACKRSHVVIAEHLLRKGADVNLASTKGESVAQVTSDDQVLKLLSRYGLTKEAATVGTPENNSFEKQSPGFVPNYLQHPAWPYYDVQKNLEKLPDPDAHTVTTTAVPTYTDGEKRLPETIGDSLAKEMDQLHLLRTEKTSSSCKCGQNRPHPSPLLVKVRVSGSGESDFVEVEVAPPTYPTLVSACCEELELSPSDVAKIRKLPSVLVRKDRDVQRMAGGQELEVVLKGEGSIAASNT</sequence>
<dbReference type="InterPro" id="IPR039195">
    <property type="entry name" value="ANKRD40"/>
</dbReference>
<dbReference type="PANTHER" id="PTHR24192:SF3">
    <property type="entry name" value="ANKYRIN REPEAT DOMAIN 40"/>
    <property type="match status" value="1"/>
</dbReference>
<dbReference type="InterPro" id="IPR002110">
    <property type="entry name" value="Ankyrin_rpt"/>
</dbReference>
<reference evidence="2" key="1">
    <citation type="submission" date="2023-03" db="EMBL/GenBank/DDBJ databases">
        <authorList>
            <person name="Steffen K."/>
            <person name="Cardenas P."/>
        </authorList>
    </citation>
    <scope>NUCLEOTIDE SEQUENCE</scope>
</reference>
<keyword evidence="3" id="KW-1185">Reference proteome</keyword>
<dbReference type="Proteomes" id="UP001174909">
    <property type="component" value="Unassembled WGS sequence"/>
</dbReference>
<evidence type="ECO:0000256" key="1">
    <source>
        <dbReference type="PROSITE-ProRule" id="PRU00023"/>
    </source>
</evidence>
<dbReference type="InterPro" id="IPR036770">
    <property type="entry name" value="Ankyrin_rpt-contain_sf"/>
</dbReference>
<proteinExistence type="predicted"/>
<dbReference type="PANTHER" id="PTHR24192">
    <property type="entry name" value="ANKYRIN REPEAT DOMAIN 40"/>
    <property type="match status" value="1"/>
</dbReference>
<feature type="repeat" description="ANK" evidence="1">
    <location>
        <begin position="34"/>
        <end position="66"/>
    </location>
</feature>
<protein>
    <submittedName>
        <fullName evidence="2">Ankyrin repeat domain-containing protein 40</fullName>
    </submittedName>
</protein>
<dbReference type="AlphaFoldDB" id="A0AA35WRN8"/>
<gene>
    <name evidence="2" type="ORF">GBAR_LOCUS17175</name>
</gene>
<dbReference type="Pfam" id="PF12796">
    <property type="entry name" value="Ank_2"/>
    <property type="match status" value="1"/>
</dbReference>
<dbReference type="SUPFAM" id="SSF48403">
    <property type="entry name" value="Ankyrin repeat"/>
    <property type="match status" value="1"/>
</dbReference>
<dbReference type="EMBL" id="CASHTH010002466">
    <property type="protein sequence ID" value="CAI8030294.1"/>
    <property type="molecule type" value="Genomic_DNA"/>
</dbReference>
<organism evidence="2 3">
    <name type="scientific">Geodia barretti</name>
    <name type="common">Barrett's horny sponge</name>
    <dbReference type="NCBI Taxonomy" id="519541"/>
    <lineage>
        <taxon>Eukaryota</taxon>
        <taxon>Metazoa</taxon>
        <taxon>Porifera</taxon>
        <taxon>Demospongiae</taxon>
        <taxon>Heteroscleromorpha</taxon>
        <taxon>Tetractinellida</taxon>
        <taxon>Astrophorina</taxon>
        <taxon>Geodiidae</taxon>
        <taxon>Geodia</taxon>
    </lineage>
</organism>
<comment type="caution">
    <text evidence="2">The sequence shown here is derived from an EMBL/GenBank/DDBJ whole genome shotgun (WGS) entry which is preliminary data.</text>
</comment>
<dbReference type="Gene3D" id="1.25.40.20">
    <property type="entry name" value="Ankyrin repeat-containing domain"/>
    <property type="match status" value="1"/>
</dbReference>
<dbReference type="PROSITE" id="PS50297">
    <property type="entry name" value="ANK_REP_REGION"/>
    <property type="match status" value="1"/>
</dbReference>